<dbReference type="AlphaFoldDB" id="A0A6J7H4H2"/>
<proteinExistence type="predicted"/>
<accession>A0A6J7H4H2</accession>
<dbReference type="EMBL" id="CAFBMG010000169">
    <property type="protein sequence ID" value="CAB4914544.1"/>
    <property type="molecule type" value="Genomic_DNA"/>
</dbReference>
<protein>
    <submittedName>
        <fullName evidence="1">Unannotated protein</fullName>
    </submittedName>
</protein>
<reference evidence="1" key="1">
    <citation type="submission" date="2020-05" db="EMBL/GenBank/DDBJ databases">
        <authorList>
            <person name="Chiriac C."/>
            <person name="Salcher M."/>
            <person name="Ghai R."/>
            <person name="Kavagutti S V."/>
        </authorList>
    </citation>
    <scope>NUCLEOTIDE SEQUENCE</scope>
</reference>
<name>A0A6J7H4H2_9ZZZZ</name>
<gene>
    <name evidence="1" type="ORF">UFOPK3519_01621</name>
</gene>
<organism evidence="1">
    <name type="scientific">freshwater metagenome</name>
    <dbReference type="NCBI Taxonomy" id="449393"/>
    <lineage>
        <taxon>unclassified sequences</taxon>
        <taxon>metagenomes</taxon>
        <taxon>ecological metagenomes</taxon>
    </lineage>
</organism>
<evidence type="ECO:0000313" key="1">
    <source>
        <dbReference type="EMBL" id="CAB4914544.1"/>
    </source>
</evidence>
<sequence>MAFVVLAIGVHPVPTVRKSHDCSQRCRVGALRWGGVMGRGHSAGPAGKVSRERLCGSHVACNDVQPLGVRHYQFGVDPRGRPVVSNRLDWGNGLAMVSELRSPVCSSISLLLTGGVRFQQRLGSGICVCARVAKEVVFMRHARLARKHNRVIWGGVAIAAVSHELPNLTLRAEVSRRRQWADL</sequence>